<dbReference type="PROSITE" id="PS51257">
    <property type="entry name" value="PROKAR_LIPOPROTEIN"/>
    <property type="match status" value="1"/>
</dbReference>
<dbReference type="InterPro" id="IPR036291">
    <property type="entry name" value="NAD(P)-bd_dom_sf"/>
</dbReference>
<dbReference type="Proteomes" id="UP000008383">
    <property type="component" value="Unassembled WGS sequence"/>
</dbReference>
<sequence length="623" mass="69790">MHGTLAKSSACYAALQGCVVDDARNRTYILTQLPTPRDSLLSLTGMSRSRSISTFFYSPPFVFFYNFPLFSSTGGSGVLIGQGVIVHVLVLPAGYSPFTMEKKTPNPLSPPYTAFYAGYKGGNNNHNSRDFLDQKHYRNQPPATSHLFFHLLPADIPDCFPGSDFVVMFINDEELNGVGKVQSKGIYHGLPVFPESLKGLSAIITGANGISGHHMLRVLAESPERWTNIYSMSKRPPLVPTKWKTNVQHISLDFLDSTPVELAMAMKENGVKADYIFFFSYIQSEPEDGGGIWSAAEELVRVNTAMLSNFLDAVKLAGITPKRVMLQTGAKNYGIHLGPTMTPQREGDPRVLLEPNFYYTQEDTLFRYCEETGASWNVVMPSFVLGAVKEAAMNMMYPLGIFGAIQAHLGRPLVYPGELASYMMPLDLSSATLNGYLEEWAVLTPKAANQAFNACDNSAFTWAAFWPTFASWYNLPYQIPDDEKSQYISIPTQYEPPPRGFGPRGIIRLKYALSHWATDPEVQDAWKVLSQKHNLQTNPFQSAKDIHRLFSFTDSALLMAWPLQFRSGLFVDFLFLFLLLFGFRTKCHKLGWFGAVDTIESMRQILYEFVGLRMLPPLPSFKE</sequence>
<dbReference type="PANTHER" id="PTHR32487:SF29">
    <property type="entry name" value="NAD-DEPENDENT EPIMERASE_DEHYDRATASE DOMAIN-CONTAINING PROTEIN"/>
    <property type="match status" value="1"/>
</dbReference>
<dbReference type="HOGENOM" id="CLU_030125_1_1_1"/>
<dbReference type="EMBL" id="ACYE01000504">
    <property type="protein sequence ID" value="EFE37311.1"/>
    <property type="molecule type" value="Genomic_DNA"/>
</dbReference>
<dbReference type="PANTHER" id="PTHR32487">
    <property type="entry name" value="3-OXO-DELTA(4,5)-STEROID 5-BETA-REDUCTASE"/>
    <property type="match status" value="1"/>
</dbReference>
<keyword evidence="4" id="KW-1185">Reference proteome</keyword>
<dbReference type="SUPFAM" id="SSF51735">
    <property type="entry name" value="NAD(P)-binding Rossmann-fold domains"/>
    <property type="match status" value="1"/>
</dbReference>
<feature type="domain" description="PRISE-like Rossmann-fold" evidence="2">
    <location>
        <begin position="202"/>
        <end position="475"/>
    </location>
</feature>
<dbReference type="OrthoDB" id="1731983at2759"/>
<evidence type="ECO:0000256" key="1">
    <source>
        <dbReference type="SAM" id="Phobius"/>
    </source>
</evidence>
<dbReference type="InterPro" id="IPR055222">
    <property type="entry name" value="PRISE-like_Rossmann-fold"/>
</dbReference>
<organism evidence="3 4">
    <name type="scientific">Trichophyton verrucosum (strain HKI 0517)</name>
    <dbReference type="NCBI Taxonomy" id="663202"/>
    <lineage>
        <taxon>Eukaryota</taxon>
        <taxon>Fungi</taxon>
        <taxon>Dikarya</taxon>
        <taxon>Ascomycota</taxon>
        <taxon>Pezizomycotina</taxon>
        <taxon>Eurotiomycetes</taxon>
        <taxon>Eurotiomycetidae</taxon>
        <taxon>Onygenales</taxon>
        <taxon>Arthrodermataceae</taxon>
        <taxon>Trichophyton</taxon>
    </lineage>
</organism>
<evidence type="ECO:0000259" key="2">
    <source>
        <dbReference type="Pfam" id="PF22917"/>
    </source>
</evidence>
<evidence type="ECO:0000313" key="3">
    <source>
        <dbReference type="EMBL" id="EFE37311.1"/>
    </source>
</evidence>
<comment type="caution">
    <text evidence="3">The sequence shown here is derived from an EMBL/GenBank/DDBJ whole genome shotgun (WGS) entry which is preliminary data.</text>
</comment>
<keyword evidence="1" id="KW-1133">Transmembrane helix</keyword>
<dbReference type="RefSeq" id="XP_003017956.1">
    <property type="nucleotide sequence ID" value="XM_003017910.1"/>
</dbReference>
<gene>
    <name evidence="3" type="ORF">TRV_08033</name>
</gene>
<proteinExistence type="predicted"/>
<keyword evidence="1" id="KW-0472">Membrane</keyword>
<name>D4DLF9_TRIVH</name>
<dbReference type="AlphaFoldDB" id="D4DLF9"/>
<feature type="transmembrane region" description="Helical" evidence="1">
    <location>
        <begin position="563"/>
        <end position="583"/>
    </location>
</feature>
<dbReference type="GeneID" id="9579837"/>
<keyword evidence="1" id="KW-0812">Transmembrane</keyword>
<dbReference type="KEGG" id="tve:TRV_08033"/>
<accession>D4DLF9</accession>
<dbReference type="Pfam" id="PF22917">
    <property type="entry name" value="PRISE"/>
    <property type="match status" value="1"/>
</dbReference>
<evidence type="ECO:0000313" key="4">
    <source>
        <dbReference type="Proteomes" id="UP000008383"/>
    </source>
</evidence>
<reference evidence="4" key="1">
    <citation type="journal article" date="2011" name="Genome Biol.">
        <title>Comparative and functional genomics provide insights into the pathogenicity of dermatophytic fungi.</title>
        <authorList>
            <person name="Burmester A."/>
            <person name="Shelest E."/>
            <person name="Gloeckner G."/>
            <person name="Heddergott C."/>
            <person name="Schindler S."/>
            <person name="Staib P."/>
            <person name="Heidel A."/>
            <person name="Felder M."/>
            <person name="Petzold A."/>
            <person name="Szafranski K."/>
            <person name="Feuermann M."/>
            <person name="Pedruzzi I."/>
            <person name="Priebe S."/>
            <person name="Groth M."/>
            <person name="Winkler R."/>
            <person name="Li W."/>
            <person name="Kniemeyer O."/>
            <person name="Schroeckh V."/>
            <person name="Hertweck C."/>
            <person name="Hube B."/>
            <person name="White T.C."/>
            <person name="Platzer M."/>
            <person name="Guthke R."/>
            <person name="Heitman J."/>
            <person name="Woestemeyer J."/>
            <person name="Zipfel P.F."/>
            <person name="Monod M."/>
            <person name="Brakhage A.A."/>
        </authorList>
    </citation>
    <scope>NUCLEOTIDE SEQUENCE [LARGE SCALE GENOMIC DNA]</scope>
    <source>
        <strain evidence="4">HKI 0517</strain>
    </source>
</reference>
<dbReference type="Gene3D" id="3.40.50.720">
    <property type="entry name" value="NAD(P)-binding Rossmann-like Domain"/>
    <property type="match status" value="1"/>
</dbReference>
<dbReference type="CDD" id="cd08948">
    <property type="entry name" value="5beta-POR_like_SDR_a"/>
    <property type="match status" value="1"/>
</dbReference>
<protein>
    <submittedName>
        <fullName evidence="3">NAD dependent epimerase/dehydratase family protein</fullName>
    </submittedName>
</protein>